<protein>
    <submittedName>
        <fullName evidence="11">Glycogen synthase kinase 3 beta</fullName>
    </submittedName>
</protein>
<dbReference type="PANTHER" id="PTHR24057:SF0">
    <property type="entry name" value="PROTEIN KINASE SHAGGY-RELATED"/>
    <property type="match status" value="1"/>
</dbReference>
<dbReference type="PROSITE" id="PS00108">
    <property type="entry name" value="PROTEIN_KINASE_ST"/>
    <property type="match status" value="1"/>
</dbReference>
<dbReference type="InterPro" id="IPR000719">
    <property type="entry name" value="Prot_kinase_dom"/>
</dbReference>
<evidence type="ECO:0000256" key="1">
    <source>
        <dbReference type="ARBA" id="ARBA00005527"/>
    </source>
</evidence>
<keyword evidence="3" id="KW-0808">Transferase</keyword>
<feature type="binding site" evidence="7">
    <location>
        <position position="164"/>
    </location>
    <ligand>
        <name>ATP</name>
        <dbReference type="ChEBI" id="CHEBI:30616"/>
    </ligand>
</feature>
<feature type="compositionally biased region" description="Low complexity" evidence="9">
    <location>
        <begin position="473"/>
        <end position="488"/>
    </location>
</feature>
<feature type="compositionally biased region" description="Polar residues" evidence="9">
    <location>
        <begin position="1"/>
        <end position="106"/>
    </location>
</feature>
<proteinExistence type="inferred from homology"/>
<dbReference type="InterPro" id="IPR008271">
    <property type="entry name" value="Ser/Thr_kinase_AS"/>
</dbReference>
<feature type="region of interest" description="Disordered" evidence="9">
    <location>
        <begin position="470"/>
        <end position="498"/>
    </location>
</feature>
<dbReference type="InterPro" id="IPR050591">
    <property type="entry name" value="GSK-3"/>
</dbReference>
<evidence type="ECO:0000256" key="6">
    <source>
        <dbReference type="ARBA" id="ARBA00022840"/>
    </source>
</evidence>
<dbReference type="InterPro" id="IPR011009">
    <property type="entry name" value="Kinase-like_dom_sf"/>
</dbReference>
<dbReference type="Pfam" id="PF00069">
    <property type="entry name" value="Pkinase"/>
    <property type="match status" value="1"/>
</dbReference>
<gene>
    <name evidence="11" type="ORF">AKO1_005346</name>
</gene>
<comment type="caution">
    <text evidence="11">The sequence shown here is derived from an EMBL/GenBank/DDBJ whole genome shotgun (WGS) entry which is preliminary data.</text>
</comment>
<evidence type="ECO:0000313" key="11">
    <source>
        <dbReference type="EMBL" id="KAL0478022.1"/>
    </source>
</evidence>
<accession>A0AAW2YL98</accession>
<comment type="similarity">
    <text evidence="1">Belongs to the protein kinase superfamily. CMGC Ser/Thr protein kinase family. GSK-3 subfamily.</text>
</comment>
<name>A0AAW2YL98_9EUKA</name>
<keyword evidence="2 8" id="KW-0723">Serine/threonine-protein kinase</keyword>
<keyword evidence="4 7" id="KW-0547">Nucleotide-binding</keyword>
<dbReference type="GO" id="GO:0004674">
    <property type="term" value="F:protein serine/threonine kinase activity"/>
    <property type="evidence" value="ECO:0007669"/>
    <property type="project" value="UniProtKB-KW"/>
</dbReference>
<sequence length="498" mass="55326">MSDTAGNDGGNSDLTHSFNNMHINKSQGASSKLNNTSLSTKQAPSSSNQSTLSPQTQRLQQSAQQNLPRTVSSNSSGAQRHNSIAQSQEKQQSPTSVRTNKNPLVLSSSGQPSPSQSNISSTVNQNGQKKTLSYTAERVIGNGSFGVVFLAKVFETGECVAIKKVLQDKRFKNRELQIMRMLKHANIVEMKHCFYSNGERTPDELYLNLVLEYVPDTVYRFCCQYTRSGTYVPLIYVKLFAYQLCRSLSYIHSQSICHRDIKPQNLLIDPVTGILKLCDFGSAKQLVKGEPNVSYICSRYYRAPELIFGSTKYTTSIDVWSLGCVLGELLVGQPLFPGETSVDQLVEIIRVLGTPTKQEIEAMNKNYTEFKFPQVKPHPWNRVFQDRKPQPPPEAVDLLQALLKYSPTDRVQPLDALAHPFFDELRDPKAKLPNGRPLPPLFDLTNDELRMLSDPELKYKIIPARYLKGQTGGAPPSGSGAPSSSISGNMPGSPSHYF</sequence>
<keyword evidence="5 11" id="KW-0418">Kinase</keyword>
<evidence type="ECO:0000256" key="4">
    <source>
        <dbReference type="ARBA" id="ARBA00022741"/>
    </source>
</evidence>
<dbReference type="InterPro" id="IPR039192">
    <property type="entry name" value="STKc_GSK3"/>
</dbReference>
<dbReference type="PROSITE" id="PS50011">
    <property type="entry name" value="PROTEIN_KINASE_DOM"/>
    <property type="match status" value="1"/>
</dbReference>
<dbReference type="EMBL" id="JAOPGA020000288">
    <property type="protein sequence ID" value="KAL0478022.1"/>
    <property type="molecule type" value="Genomic_DNA"/>
</dbReference>
<evidence type="ECO:0000256" key="9">
    <source>
        <dbReference type="SAM" id="MobiDB-lite"/>
    </source>
</evidence>
<evidence type="ECO:0000256" key="2">
    <source>
        <dbReference type="ARBA" id="ARBA00022527"/>
    </source>
</evidence>
<keyword evidence="6 7" id="KW-0067">ATP-binding</keyword>
<dbReference type="GO" id="GO:0030154">
    <property type="term" value="P:cell differentiation"/>
    <property type="evidence" value="ECO:0007669"/>
    <property type="project" value="TreeGrafter"/>
</dbReference>
<evidence type="ECO:0000256" key="7">
    <source>
        <dbReference type="PROSITE-ProRule" id="PRU10141"/>
    </source>
</evidence>
<evidence type="ECO:0000256" key="8">
    <source>
        <dbReference type="RuleBase" id="RU000304"/>
    </source>
</evidence>
<dbReference type="FunFam" id="3.30.200.20:FF:000009">
    <property type="entry name" value="Glycogen synthase kinase-3 beta"/>
    <property type="match status" value="1"/>
</dbReference>
<dbReference type="AlphaFoldDB" id="A0AAW2YL98"/>
<dbReference type="PROSITE" id="PS00107">
    <property type="entry name" value="PROTEIN_KINASE_ATP"/>
    <property type="match status" value="1"/>
</dbReference>
<feature type="compositionally biased region" description="Low complexity" evidence="9">
    <location>
        <begin position="107"/>
        <end position="121"/>
    </location>
</feature>
<reference evidence="11 12" key="1">
    <citation type="submission" date="2024-03" db="EMBL/GenBank/DDBJ databases">
        <title>The Acrasis kona genome and developmental transcriptomes reveal deep origins of eukaryotic multicellular pathways.</title>
        <authorList>
            <person name="Sheikh S."/>
            <person name="Fu C.-J."/>
            <person name="Brown M.W."/>
            <person name="Baldauf S.L."/>
        </authorList>
    </citation>
    <scope>NUCLEOTIDE SEQUENCE [LARGE SCALE GENOMIC DNA]</scope>
    <source>
        <strain evidence="11 12">ATCC MYA-3509</strain>
    </source>
</reference>
<dbReference type="PANTHER" id="PTHR24057">
    <property type="entry name" value="GLYCOGEN SYNTHASE KINASE-3 ALPHA"/>
    <property type="match status" value="1"/>
</dbReference>
<dbReference type="SMART" id="SM00220">
    <property type="entry name" value="S_TKc"/>
    <property type="match status" value="1"/>
</dbReference>
<dbReference type="Proteomes" id="UP001431209">
    <property type="component" value="Unassembled WGS sequence"/>
</dbReference>
<dbReference type="GO" id="GO:0005737">
    <property type="term" value="C:cytoplasm"/>
    <property type="evidence" value="ECO:0007669"/>
    <property type="project" value="TreeGrafter"/>
</dbReference>
<dbReference type="FunFam" id="1.10.510.10:FF:000082">
    <property type="entry name" value="Shaggy-related protein kinase kappa"/>
    <property type="match status" value="1"/>
</dbReference>
<keyword evidence="12" id="KW-1185">Reference proteome</keyword>
<evidence type="ECO:0000259" key="10">
    <source>
        <dbReference type="PROSITE" id="PS50011"/>
    </source>
</evidence>
<dbReference type="GO" id="GO:0005524">
    <property type="term" value="F:ATP binding"/>
    <property type="evidence" value="ECO:0007669"/>
    <property type="project" value="UniProtKB-UniRule"/>
</dbReference>
<dbReference type="Gene3D" id="1.10.510.10">
    <property type="entry name" value="Transferase(Phosphotransferase) domain 1"/>
    <property type="match status" value="1"/>
</dbReference>
<dbReference type="GO" id="GO:0007165">
    <property type="term" value="P:signal transduction"/>
    <property type="evidence" value="ECO:0007669"/>
    <property type="project" value="TreeGrafter"/>
</dbReference>
<feature type="region of interest" description="Disordered" evidence="9">
    <location>
        <begin position="1"/>
        <end position="127"/>
    </location>
</feature>
<evidence type="ECO:0000256" key="5">
    <source>
        <dbReference type="ARBA" id="ARBA00022777"/>
    </source>
</evidence>
<dbReference type="GO" id="GO:0005634">
    <property type="term" value="C:nucleus"/>
    <property type="evidence" value="ECO:0007669"/>
    <property type="project" value="TreeGrafter"/>
</dbReference>
<dbReference type="SUPFAM" id="SSF56112">
    <property type="entry name" value="Protein kinase-like (PK-like)"/>
    <property type="match status" value="1"/>
</dbReference>
<evidence type="ECO:0000256" key="3">
    <source>
        <dbReference type="ARBA" id="ARBA00022679"/>
    </source>
</evidence>
<dbReference type="InterPro" id="IPR017441">
    <property type="entry name" value="Protein_kinase_ATP_BS"/>
</dbReference>
<dbReference type="CDD" id="cd14137">
    <property type="entry name" value="STKc_GSK3"/>
    <property type="match status" value="1"/>
</dbReference>
<evidence type="ECO:0000313" key="12">
    <source>
        <dbReference type="Proteomes" id="UP001431209"/>
    </source>
</evidence>
<organism evidence="11 12">
    <name type="scientific">Acrasis kona</name>
    <dbReference type="NCBI Taxonomy" id="1008807"/>
    <lineage>
        <taxon>Eukaryota</taxon>
        <taxon>Discoba</taxon>
        <taxon>Heterolobosea</taxon>
        <taxon>Tetramitia</taxon>
        <taxon>Eutetramitia</taxon>
        <taxon>Acrasidae</taxon>
        <taxon>Acrasis</taxon>
    </lineage>
</organism>
<feature type="domain" description="Protein kinase" evidence="10">
    <location>
        <begin position="134"/>
        <end position="422"/>
    </location>
</feature>
<dbReference type="Gene3D" id="3.30.200.20">
    <property type="entry name" value="Phosphorylase Kinase, domain 1"/>
    <property type="match status" value="1"/>
</dbReference>